<evidence type="ECO:0000313" key="8">
    <source>
        <dbReference type="Proteomes" id="UP000306102"/>
    </source>
</evidence>
<evidence type="ECO:0000256" key="4">
    <source>
        <dbReference type="ARBA" id="ARBA00022989"/>
    </source>
</evidence>
<keyword evidence="4 6" id="KW-1133">Transmembrane helix</keyword>
<evidence type="ECO:0000313" key="7">
    <source>
        <dbReference type="EMBL" id="THG12421.1"/>
    </source>
</evidence>
<dbReference type="PANTHER" id="PTHR31414:SF15">
    <property type="entry name" value="PLASMA MEMBRANE FUSION PROTEIN"/>
    <property type="match status" value="1"/>
</dbReference>
<evidence type="ECO:0000256" key="2">
    <source>
        <dbReference type="ARBA" id="ARBA00009530"/>
    </source>
</evidence>
<sequence length="371" mass="40714">MIVDTFYLPLLVSFRKTCVTNSARWMQEFLLTSSRSLGHFFGIAVGSSRSGLLMDEALWVFEVHHRGGQFFHIPNADIITNVEFFICLVLTILGYIPGIVYALYAMLCVDLIAHGINAADVKKLQDVGIYTCNGLMMHMKKSVAFTGAPLFVIAAICRTFAYDLVIVLATPLFYSIVVKILLFHSSYIFLVLTILIILVSQTVPSLFALSTLLGCVVLYTGQGKFHTSTSNTLDYVVWQANTIAESLGSVLDYLEAAISISEWINFFYLLMFKTTSTRLKLTLILLLHGWCNQIAFIGSSIGLVKLMQPAISNPASADSVISSKTDPNLCFATHAHSNISFSGLSVESSAADHQDWCFSNGSHGRAASIVS</sequence>
<dbReference type="PANTHER" id="PTHR31414">
    <property type="entry name" value="TRANSMEMBRANE PROTEIN DDB_G0292058"/>
    <property type="match status" value="1"/>
</dbReference>
<protein>
    <submittedName>
        <fullName evidence="7">Uncharacterized protein</fullName>
    </submittedName>
</protein>
<feature type="transmembrane region" description="Helical" evidence="6">
    <location>
        <begin position="173"/>
        <end position="199"/>
    </location>
</feature>
<keyword evidence="3 6" id="KW-0812">Transmembrane</keyword>
<evidence type="ECO:0000256" key="6">
    <source>
        <dbReference type="SAM" id="Phobius"/>
    </source>
</evidence>
<feature type="transmembrane region" description="Helical" evidence="6">
    <location>
        <begin position="78"/>
        <end position="96"/>
    </location>
</feature>
<dbReference type="Proteomes" id="UP000306102">
    <property type="component" value="Unassembled WGS sequence"/>
</dbReference>
<comment type="similarity">
    <text evidence="2">Belongs to the UPF0057 (PMP3) family.</text>
</comment>
<feature type="transmembrane region" description="Helical" evidence="6">
    <location>
        <begin position="283"/>
        <end position="304"/>
    </location>
</feature>
<feature type="transmembrane region" description="Helical" evidence="6">
    <location>
        <begin position="206"/>
        <end position="225"/>
    </location>
</feature>
<dbReference type="EMBL" id="SDRB02006551">
    <property type="protein sequence ID" value="THG12421.1"/>
    <property type="molecule type" value="Genomic_DNA"/>
</dbReference>
<dbReference type="AlphaFoldDB" id="A0A4S4E8J6"/>
<accession>A0A4S4E8J6</accession>
<dbReference type="Gene3D" id="1.10.150.20">
    <property type="entry name" value="5' to 3' exonuclease, C-terminal subdomain"/>
    <property type="match status" value="1"/>
</dbReference>
<dbReference type="InterPro" id="IPR000612">
    <property type="entry name" value="PMP3"/>
</dbReference>
<keyword evidence="5 6" id="KW-0472">Membrane</keyword>
<evidence type="ECO:0000256" key="5">
    <source>
        <dbReference type="ARBA" id="ARBA00023136"/>
    </source>
</evidence>
<comment type="caution">
    <text evidence="7">The sequence shown here is derived from an EMBL/GenBank/DDBJ whole genome shotgun (WGS) entry which is preliminary data.</text>
</comment>
<evidence type="ECO:0000256" key="1">
    <source>
        <dbReference type="ARBA" id="ARBA00004370"/>
    </source>
</evidence>
<proteinExistence type="inferred from homology"/>
<dbReference type="InterPro" id="IPR040283">
    <property type="entry name" value="DDB_G0292058-like"/>
</dbReference>
<feature type="transmembrane region" description="Helical" evidence="6">
    <location>
        <begin position="142"/>
        <end position="161"/>
    </location>
</feature>
<evidence type="ECO:0000256" key="3">
    <source>
        <dbReference type="ARBA" id="ARBA00022692"/>
    </source>
</evidence>
<keyword evidence="8" id="KW-1185">Reference proteome</keyword>
<organism evidence="7 8">
    <name type="scientific">Camellia sinensis var. sinensis</name>
    <name type="common">China tea</name>
    <dbReference type="NCBI Taxonomy" id="542762"/>
    <lineage>
        <taxon>Eukaryota</taxon>
        <taxon>Viridiplantae</taxon>
        <taxon>Streptophyta</taxon>
        <taxon>Embryophyta</taxon>
        <taxon>Tracheophyta</taxon>
        <taxon>Spermatophyta</taxon>
        <taxon>Magnoliopsida</taxon>
        <taxon>eudicotyledons</taxon>
        <taxon>Gunneridae</taxon>
        <taxon>Pentapetalae</taxon>
        <taxon>asterids</taxon>
        <taxon>Ericales</taxon>
        <taxon>Theaceae</taxon>
        <taxon>Camellia</taxon>
    </lineage>
</organism>
<gene>
    <name evidence="7" type="ORF">TEA_002422</name>
</gene>
<dbReference type="Pfam" id="PF01679">
    <property type="entry name" value="Pmp3"/>
    <property type="match status" value="1"/>
</dbReference>
<reference evidence="7 8" key="1">
    <citation type="journal article" date="2018" name="Proc. Natl. Acad. Sci. U.S.A.">
        <title>Draft genome sequence of Camellia sinensis var. sinensis provides insights into the evolution of the tea genome and tea quality.</title>
        <authorList>
            <person name="Wei C."/>
            <person name="Yang H."/>
            <person name="Wang S."/>
            <person name="Zhao J."/>
            <person name="Liu C."/>
            <person name="Gao L."/>
            <person name="Xia E."/>
            <person name="Lu Y."/>
            <person name="Tai Y."/>
            <person name="She G."/>
            <person name="Sun J."/>
            <person name="Cao H."/>
            <person name="Tong W."/>
            <person name="Gao Q."/>
            <person name="Li Y."/>
            <person name="Deng W."/>
            <person name="Jiang X."/>
            <person name="Wang W."/>
            <person name="Chen Q."/>
            <person name="Zhang S."/>
            <person name="Li H."/>
            <person name="Wu J."/>
            <person name="Wang P."/>
            <person name="Li P."/>
            <person name="Shi C."/>
            <person name="Zheng F."/>
            <person name="Jian J."/>
            <person name="Huang B."/>
            <person name="Shan D."/>
            <person name="Shi M."/>
            <person name="Fang C."/>
            <person name="Yue Y."/>
            <person name="Li F."/>
            <person name="Li D."/>
            <person name="Wei S."/>
            <person name="Han B."/>
            <person name="Jiang C."/>
            <person name="Yin Y."/>
            <person name="Xia T."/>
            <person name="Zhang Z."/>
            <person name="Bennetzen J.L."/>
            <person name="Zhao S."/>
            <person name="Wan X."/>
        </authorList>
    </citation>
    <scope>NUCLEOTIDE SEQUENCE [LARGE SCALE GENOMIC DNA]</scope>
    <source>
        <strain evidence="8">cv. Shuchazao</strain>
        <tissue evidence="7">Leaf</tissue>
    </source>
</reference>
<dbReference type="GO" id="GO:0005886">
    <property type="term" value="C:plasma membrane"/>
    <property type="evidence" value="ECO:0007669"/>
    <property type="project" value="TreeGrafter"/>
</dbReference>
<name>A0A4S4E8J6_CAMSN</name>
<dbReference type="GO" id="GO:0009506">
    <property type="term" value="C:plasmodesma"/>
    <property type="evidence" value="ECO:0007669"/>
    <property type="project" value="TreeGrafter"/>
</dbReference>
<comment type="subcellular location">
    <subcellularLocation>
        <location evidence="1">Membrane</location>
    </subcellularLocation>
</comment>